<gene>
    <name evidence="2" type="ORF">BDK51DRAFT_52272</name>
</gene>
<feature type="transmembrane region" description="Helical" evidence="1">
    <location>
        <begin position="254"/>
        <end position="281"/>
    </location>
</feature>
<keyword evidence="1" id="KW-0472">Membrane</keyword>
<reference evidence="3" key="1">
    <citation type="journal article" date="2018" name="Nat. Microbiol.">
        <title>Leveraging single-cell genomics to expand the fungal tree of life.</title>
        <authorList>
            <person name="Ahrendt S.R."/>
            <person name="Quandt C.A."/>
            <person name="Ciobanu D."/>
            <person name="Clum A."/>
            <person name="Salamov A."/>
            <person name="Andreopoulos B."/>
            <person name="Cheng J.F."/>
            <person name="Woyke T."/>
            <person name="Pelin A."/>
            <person name="Henrissat B."/>
            <person name="Reynolds N.K."/>
            <person name="Benny G.L."/>
            <person name="Smith M.E."/>
            <person name="James T.Y."/>
            <person name="Grigoriev I.V."/>
        </authorList>
    </citation>
    <scope>NUCLEOTIDE SEQUENCE [LARGE SCALE GENOMIC DNA]</scope>
</reference>
<evidence type="ECO:0000256" key="1">
    <source>
        <dbReference type="SAM" id="Phobius"/>
    </source>
</evidence>
<dbReference type="Proteomes" id="UP000269721">
    <property type="component" value="Unassembled WGS sequence"/>
</dbReference>
<dbReference type="EMBL" id="KZ998968">
    <property type="protein sequence ID" value="RKO85555.1"/>
    <property type="molecule type" value="Genomic_DNA"/>
</dbReference>
<dbReference type="AlphaFoldDB" id="A0A4P9W2G0"/>
<evidence type="ECO:0000313" key="2">
    <source>
        <dbReference type="EMBL" id="RKO85555.1"/>
    </source>
</evidence>
<name>A0A4P9W2G0_9FUNG</name>
<sequence length="283" mass="30185">MIFTPVAVSATAQVCETNKTVLLDQSGVVVDQFPASSSPMQHKITFSSTQERIDDMKGWFYNFGAHSSSGSADGSTVGLAPIWVPSYHVGYSDLWKVKLVSVPASYPLNAFKSSTNVLATAANSSGVTINSTAATLTVNCPVIPFGSTAVDTSGSSGIDPKYVNSCHHHRPRLPNQSRERYLRRPAVFEGFSTPFWNLNIVTVPASVAGTDTLRSQSEILATKYPINTTALVVNCPFRATGMDSRAGGVKASAVMILAMAGAVGLLFVRFTCCCFLVWCALVL</sequence>
<dbReference type="OrthoDB" id="2127057at2759"/>
<accession>A0A4P9W2G0</accession>
<keyword evidence="1" id="KW-1133">Transmembrane helix</keyword>
<protein>
    <submittedName>
        <fullName evidence="2">Uncharacterized protein</fullName>
    </submittedName>
</protein>
<keyword evidence="3" id="KW-1185">Reference proteome</keyword>
<organism evidence="2 3">
    <name type="scientific">Blyttiomyces helicus</name>
    <dbReference type="NCBI Taxonomy" id="388810"/>
    <lineage>
        <taxon>Eukaryota</taxon>
        <taxon>Fungi</taxon>
        <taxon>Fungi incertae sedis</taxon>
        <taxon>Chytridiomycota</taxon>
        <taxon>Chytridiomycota incertae sedis</taxon>
        <taxon>Chytridiomycetes</taxon>
        <taxon>Chytridiomycetes incertae sedis</taxon>
        <taxon>Blyttiomyces</taxon>
    </lineage>
</organism>
<proteinExistence type="predicted"/>
<keyword evidence="1" id="KW-0812">Transmembrane</keyword>
<evidence type="ECO:0000313" key="3">
    <source>
        <dbReference type="Proteomes" id="UP000269721"/>
    </source>
</evidence>